<reference evidence="2 3" key="1">
    <citation type="submission" date="2020-02" db="EMBL/GenBank/DDBJ databases">
        <title>Draft genome sequence of Haematococcus lacustris strain NIES-144.</title>
        <authorList>
            <person name="Morimoto D."/>
            <person name="Nakagawa S."/>
            <person name="Yoshida T."/>
            <person name="Sawayama S."/>
        </authorList>
    </citation>
    <scope>NUCLEOTIDE SEQUENCE [LARGE SCALE GENOMIC DNA]</scope>
    <source>
        <strain evidence="2 3">NIES-144</strain>
    </source>
</reference>
<dbReference type="AlphaFoldDB" id="A0A6A0ACZ0"/>
<feature type="region of interest" description="Disordered" evidence="1">
    <location>
        <begin position="59"/>
        <end position="83"/>
    </location>
</feature>
<name>A0A6A0ACZ0_HAELA</name>
<dbReference type="EMBL" id="BLLF01004717">
    <property type="protein sequence ID" value="GFH30121.1"/>
    <property type="molecule type" value="Genomic_DNA"/>
</dbReference>
<accession>A0A6A0ACZ0</accession>
<evidence type="ECO:0000313" key="2">
    <source>
        <dbReference type="EMBL" id="GFH30121.1"/>
    </source>
</evidence>
<comment type="caution">
    <text evidence="2">The sequence shown here is derived from an EMBL/GenBank/DDBJ whole genome shotgun (WGS) entry which is preliminary data.</text>
</comment>
<sequence>MLEDPQPEQFRRALQREEDELEEEHTNDGLWLKMYGGSERQRHQATNGRKANALQRWLWGGSPTMAPPPPALEERSGGRVVRH</sequence>
<dbReference type="Proteomes" id="UP000485058">
    <property type="component" value="Unassembled WGS sequence"/>
</dbReference>
<gene>
    <name evidence="2" type="ORF">HaLaN_28912</name>
</gene>
<organism evidence="2 3">
    <name type="scientific">Haematococcus lacustris</name>
    <name type="common">Green alga</name>
    <name type="synonym">Haematococcus pluvialis</name>
    <dbReference type="NCBI Taxonomy" id="44745"/>
    <lineage>
        <taxon>Eukaryota</taxon>
        <taxon>Viridiplantae</taxon>
        <taxon>Chlorophyta</taxon>
        <taxon>core chlorophytes</taxon>
        <taxon>Chlorophyceae</taxon>
        <taxon>CS clade</taxon>
        <taxon>Chlamydomonadales</taxon>
        <taxon>Haematococcaceae</taxon>
        <taxon>Haematococcus</taxon>
    </lineage>
</organism>
<proteinExistence type="predicted"/>
<protein>
    <submittedName>
        <fullName evidence="2">Uncharacterized protein</fullName>
    </submittedName>
</protein>
<evidence type="ECO:0000256" key="1">
    <source>
        <dbReference type="SAM" id="MobiDB-lite"/>
    </source>
</evidence>
<feature type="region of interest" description="Disordered" evidence="1">
    <location>
        <begin position="1"/>
        <end position="28"/>
    </location>
</feature>
<feature type="non-terminal residue" evidence="2">
    <location>
        <position position="1"/>
    </location>
</feature>
<evidence type="ECO:0000313" key="3">
    <source>
        <dbReference type="Proteomes" id="UP000485058"/>
    </source>
</evidence>
<keyword evidence="3" id="KW-1185">Reference proteome</keyword>